<evidence type="ECO:0000313" key="2">
    <source>
        <dbReference type="Proteomes" id="UP000033657"/>
    </source>
</evidence>
<name>A0A0F2D7J8_STROR</name>
<sequence length="47" mass="5589">MNLTIELPITKAFHLNSRIKHKLRIKFSSNKSFLEASRQNLDKRYSL</sequence>
<proteinExistence type="predicted"/>
<reference evidence="1 2" key="1">
    <citation type="submission" date="2015-02" db="EMBL/GenBank/DDBJ databases">
        <title>Evolution of amylase-binding proteins of oral streptococcal species.</title>
        <authorList>
            <person name="Haase E.M."/>
        </authorList>
    </citation>
    <scope>NUCLEOTIDE SEQUENCE [LARGE SCALE GENOMIC DNA]</scope>
    <source>
        <strain evidence="1 2">COL85/1862</strain>
    </source>
</reference>
<evidence type="ECO:0000313" key="1">
    <source>
        <dbReference type="EMBL" id="KJQ65506.1"/>
    </source>
</evidence>
<accession>A0A0F2D7J8</accession>
<organism evidence="1 2">
    <name type="scientific">Streptococcus oralis subsp. oralis</name>
    <dbReference type="NCBI Taxonomy" id="1891914"/>
    <lineage>
        <taxon>Bacteria</taxon>
        <taxon>Bacillati</taxon>
        <taxon>Bacillota</taxon>
        <taxon>Bacilli</taxon>
        <taxon>Lactobacillales</taxon>
        <taxon>Streptococcaceae</taxon>
        <taxon>Streptococcus</taxon>
    </lineage>
</organism>
<dbReference type="Proteomes" id="UP000033657">
    <property type="component" value="Unassembled WGS sequence"/>
</dbReference>
<dbReference type="AlphaFoldDB" id="A0A0F2D7J8"/>
<comment type="caution">
    <text evidence="1">The sequence shown here is derived from an EMBL/GenBank/DDBJ whole genome shotgun (WGS) entry which is preliminary data.</text>
</comment>
<dbReference type="PATRIC" id="fig|28037.209.peg.634"/>
<gene>
    <name evidence="1" type="ORF">TZ87_00636</name>
</gene>
<protein>
    <submittedName>
        <fullName evidence="1">Uncharacterized protein</fullName>
    </submittedName>
</protein>
<dbReference type="EMBL" id="JYGM01000001">
    <property type="protein sequence ID" value="KJQ65506.1"/>
    <property type="molecule type" value="Genomic_DNA"/>
</dbReference>